<accession>A0AC35TZ00</accession>
<evidence type="ECO:0000313" key="2">
    <source>
        <dbReference type="WBParaSite" id="RSKR_0000568733.1"/>
    </source>
</evidence>
<reference evidence="2" key="1">
    <citation type="submission" date="2016-11" db="UniProtKB">
        <authorList>
            <consortium name="WormBaseParasite"/>
        </authorList>
    </citation>
    <scope>IDENTIFICATION</scope>
    <source>
        <strain evidence="2">KR3021</strain>
    </source>
</reference>
<sequence length="196" mass="22568">MIIIISLLLNIELINRSEEYNKHIDPQIIYHTNLVTGTIDDSITSQSKSVSMIVDLKMVSFLVPGFVFLLLPVIAIIITLMKYRKFMTNNQSKLSKETLKLNKEFFKMLCLQALTPAFAQFIPSSFLVILIIGLILRMEIKTLGSWVVILSSFVPILNSIIFLTFLSKSRSILKQRYEYMFSLLFKKKTTHITLLQ</sequence>
<proteinExistence type="predicted"/>
<organism evidence="1 2">
    <name type="scientific">Rhabditophanes sp. KR3021</name>
    <dbReference type="NCBI Taxonomy" id="114890"/>
    <lineage>
        <taxon>Eukaryota</taxon>
        <taxon>Metazoa</taxon>
        <taxon>Ecdysozoa</taxon>
        <taxon>Nematoda</taxon>
        <taxon>Chromadorea</taxon>
        <taxon>Rhabditida</taxon>
        <taxon>Tylenchina</taxon>
        <taxon>Panagrolaimomorpha</taxon>
        <taxon>Strongyloidoidea</taxon>
        <taxon>Alloionematidae</taxon>
        <taxon>Rhabditophanes</taxon>
    </lineage>
</organism>
<protein>
    <submittedName>
        <fullName evidence="2">G_PROTEIN_RECEP_F1_2 domain-containing protein</fullName>
    </submittedName>
</protein>
<name>A0AC35TZ00_9BILA</name>
<dbReference type="WBParaSite" id="RSKR_0000568733.1">
    <property type="protein sequence ID" value="RSKR_0000568733.1"/>
    <property type="gene ID" value="RSKR_0000568733"/>
</dbReference>
<evidence type="ECO:0000313" key="1">
    <source>
        <dbReference type="Proteomes" id="UP000095286"/>
    </source>
</evidence>
<dbReference type="Proteomes" id="UP000095286">
    <property type="component" value="Unplaced"/>
</dbReference>